<evidence type="ECO:0000313" key="2">
    <source>
        <dbReference type="Proteomes" id="UP000770661"/>
    </source>
</evidence>
<evidence type="ECO:0000313" key="1">
    <source>
        <dbReference type="EMBL" id="KAG0725231.1"/>
    </source>
</evidence>
<protein>
    <submittedName>
        <fullName evidence="1">Uncharacterized protein</fullName>
    </submittedName>
</protein>
<accession>A0A8J4YKH5</accession>
<proteinExistence type="predicted"/>
<organism evidence="1 2">
    <name type="scientific">Chionoecetes opilio</name>
    <name type="common">Atlantic snow crab</name>
    <name type="synonym">Cancer opilio</name>
    <dbReference type="NCBI Taxonomy" id="41210"/>
    <lineage>
        <taxon>Eukaryota</taxon>
        <taxon>Metazoa</taxon>
        <taxon>Ecdysozoa</taxon>
        <taxon>Arthropoda</taxon>
        <taxon>Crustacea</taxon>
        <taxon>Multicrustacea</taxon>
        <taxon>Malacostraca</taxon>
        <taxon>Eumalacostraca</taxon>
        <taxon>Eucarida</taxon>
        <taxon>Decapoda</taxon>
        <taxon>Pleocyemata</taxon>
        <taxon>Brachyura</taxon>
        <taxon>Eubrachyura</taxon>
        <taxon>Majoidea</taxon>
        <taxon>Majidae</taxon>
        <taxon>Chionoecetes</taxon>
    </lineage>
</organism>
<keyword evidence="2" id="KW-1185">Reference proteome</keyword>
<name>A0A8J4YKH5_CHIOP</name>
<reference evidence="1" key="1">
    <citation type="submission" date="2020-07" db="EMBL/GenBank/DDBJ databases">
        <title>The High-quality genome of the commercially important snow crab, Chionoecetes opilio.</title>
        <authorList>
            <person name="Jeong J.-H."/>
            <person name="Ryu S."/>
        </authorList>
    </citation>
    <scope>NUCLEOTIDE SEQUENCE</scope>
    <source>
        <strain evidence="1">MADBK_172401_WGS</strain>
        <tissue evidence="1">Digestive gland</tissue>
    </source>
</reference>
<gene>
    <name evidence="1" type="ORF">GWK47_039007</name>
</gene>
<dbReference type="EMBL" id="JACEEZ010005834">
    <property type="protein sequence ID" value="KAG0725231.1"/>
    <property type="molecule type" value="Genomic_DNA"/>
</dbReference>
<dbReference type="Proteomes" id="UP000770661">
    <property type="component" value="Unassembled WGS sequence"/>
</dbReference>
<comment type="caution">
    <text evidence="1">The sequence shown here is derived from an EMBL/GenBank/DDBJ whole genome shotgun (WGS) entry which is preliminary data.</text>
</comment>
<dbReference type="AlphaFoldDB" id="A0A8J4YKH5"/>
<dbReference type="OrthoDB" id="8060926at2759"/>
<sequence>MPIKITACTVILRRRYDGTLPPKKKALQRFQHVGHATEDKSPQFLYWDTSLENGMLSLAFVRSLRTGNFDLYKNTIRDTWFFQPNHTHKPVFGCQFTLRVCSLDITHPVLLKNFVMEVCPGAKIPANISPTLLIMATSKKNRVLKEKEDLGDTGCRRSFTRAVSGPNFSGTSEFGILVGKKESAAKKTTMSKRAPRSIR</sequence>